<keyword evidence="1" id="KW-1133">Transmembrane helix</keyword>
<feature type="transmembrane region" description="Helical" evidence="1">
    <location>
        <begin position="53"/>
        <end position="74"/>
    </location>
</feature>
<feature type="transmembrane region" description="Helical" evidence="1">
    <location>
        <begin position="86"/>
        <end position="107"/>
    </location>
</feature>
<comment type="caution">
    <text evidence="2">The sequence shown here is derived from an EMBL/GenBank/DDBJ whole genome shotgun (WGS) entry which is preliminary data.</text>
</comment>
<keyword evidence="1" id="KW-0472">Membrane</keyword>
<evidence type="ECO:0000256" key="1">
    <source>
        <dbReference type="SAM" id="Phobius"/>
    </source>
</evidence>
<feature type="transmembrane region" description="Helical" evidence="1">
    <location>
        <begin position="119"/>
        <end position="138"/>
    </location>
</feature>
<evidence type="ECO:0000313" key="2">
    <source>
        <dbReference type="EMBL" id="NOV01322.1"/>
    </source>
</evidence>
<protein>
    <submittedName>
        <fullName evidence="2">Uncharacterized protein</fullName>
    </submittedName>
</protein>
<evidence type="ECO:0000313" key="3">
    <source>
        <dbReference type="Proteomes" id="UP000618579"/>
    </source>
</evidence>
<keyword evidence="1" id="KW-0812">Transmembrane</keyword>
<dbReference type="EMBL" id="WHNZ01000030">
    <property type="protein sequence ID" value="NOV01322.1"/>
    <property type="molecule type" value="Genomic_DNA"/>
</dbReference>
<gene>
    <name evidence="2" type="ORF">GC097_14995</name>
</gene>
<dbReference type="RefSeq" id="WP_171684145.1">
    <property type="nucleotide sequence ID" value="NZ_WHNZ01000030.1"/>
</dbReference>
<name>A0ABX1ZMN8_9BACL</name>
<accession>A0ABX1ZMN8</accession>
<dbReference type="Proteomes" id="UP000618579">
    <property type="component" value="Unassembled WGS sequence"/>
</dbReference>
<keyword evidence="3" id="KW-1185">Reference proteome</keyword>
<proteinExistence type="predicted"/>
<reference evidence="2 3" key="1">
    <citation type="submission" date="2019-10" db="EMBL/GenBank/DDBJ databases">
        <title>Description of Paenibacillus pedi sp. nov.</title>
        <authorList>
            <person name="Carlier A."/>
            <person name="Qi S."/>
        </authorList>
    </citation>
    <scope>NUCLEOTIDE SEQUENCE [LARGE SCALE GENOMIC DNA]</scope>
    <source>
        <strain evidence="2 3">LMG 31457</strain>
    </source>
</reference>
<sequence>MIVKSTIRANCFDGPRWKVIVDLGAELPQLQIEPQEARKIEKVIAHLKRNQKAYTMAVVALAMLVDFTGTTHAAAAAGGMSGGKNIILLLQKASFWVGMGITIWGIVEAQLDFPGWKGRILKGILGYIGILLVPLIFLELQSSLQVDVWNQIDGAPAVPTTPHR</sequence>
<organism evidence="2 3">
    <name type="scientific">Paenibacillus planticolens</name>
    <dbReference type="NCBI Taxonomy" id="2654976"/>
    <lineage>
        <taxon>Bacteria</taxon>
        <taxon>Bacillati</taxon>
        <taxon>Bacillota</taxon>
        <taxon>Bacilli</taxon>
        <taxon>Bacillales</taxon>
        <taxon>Paenibacillaceae</taxon>
        <taxon>Paenibacillus</taxon>
    </lineage>
</organism>